<keyword evidence="5 7" id="KW-1133">Transmembrane helix</keyword>
<feature type="transmembrane region" description="Helical" evidence="7">
    <location>
        <begin position="240"/>
        <end position="263"/>
    </location>
</feature>
<dbReference type="GO" id="GO:0005886">
    <property type="term" value="C:plasma membrane"/>
    <property type="evidence" value="ECO:0007669"/>
    <property type="project" value="UniProtKB-SubCell"/>
</dbReference>
<keyword evidence="3" id="KW-0547">Nucleotide-binding</keyword>
<dbReference type="GO" id="GO:0005524">
    <property type="term" value="F:ATP binding"/>
    <property type="evidence" value="ECO:0007669"/>
    <property type="project" value="UniProtKB-KW"/>
</dbReference>
<dbReference type="EMBL" id="BRLB01000027">
    <property type="protein sequence ID" value="GKX32168.1"/>
    <property type="molecule type" value="Genomic_DNA"/>
</dbReference>
<feature type="domain" description="ABC transporter" evidence="8">
    <location>
        <begin position="357"/>
        <end position="590"/>
    </location>
</feature>
<dbReference type="RefSeq" id="WP_281819599.1">
    <property type="nucleotide sequence ID" value="NZ_BRLB01000027.1"/>
</dbReference>
<comment type="subcellular location">
    <subcellularLocation>
        <location evidence="1">Cell membrane</location>
        <topology evidence="1">Multi-pass membrane protein</topology>
    </subcellularLocation>
</comment>
<evidence type="ECO:0000256" key="1">
    <source>
        <dbReference type="ARBA" id="ARBA00004651"/>
    </source>
</evidence>
<keyword evidence="6 7" id="KW-0472">Membrane</keyword>
<keyword evidence="4" id="KW-0067">ATP-binding</keyword>
<dbReference type="Pfam" id="PF00005">
    <property type="entry name" value="ABC_tran"/>
    <property type="match status" value="1"/>
</dbReference>
<dbReference type="InterPro" id="IPR036640">
    <property type="entry name" value="ABC1_TM_sf"/>
</dbReference>
<dbReference type="SUPFAM" id="SSF52540">
    <property type="entry name" value="P-loop containing nucleoside triphosphate hydrolases"/>
    <property type="match status" value="1"/>
</dbReference>
<evidence type="ECO:0000256" key="7">
    <source>
        <dbReference type="SAM" id="Phobius"/>
    </source>
</evidence>
<keyword evidence="11" id="KW-1185">Reference proteome</keyword>
<evidence type="ECO:0000256" key="2">
    <source>
        <dbReference type="ARBA" id="ARBA00022692"/>
    </source>
</evidence>
<feature type="domain" description="ABC transmembrane type-1" evidence="9">
    <location>
        <begin position="24"/>
        <end position="301"/>
    </location>
</feature>
<feature type="transmembrane region" description="Helical" evidence="7">
    <location>
        <begin position="158"/>
        <end position="174"/>
    </location>
</feature>
<dbReference type="PANTHER" id="PTHR43394">
    <property type="entry name" value="ATP-DEPENDENT PERMEASE MDL1, MITOCHONDRIAL"/>
    <property type="match status" value="1"/>
</dbReference>
<dbReference type="SMART" id="SM00382">
    <property type="entry name" value="AAA"/>
    <property type="match status" value="1"/>
</dbReference>
<proteinExistence type="predicted"/>
<dbReference type="PANTHER" id="PTHR43394:SF1">
    <property type="entry name" value="ATP-BINDING CASSETTE SUB-FAMILY B MEMBER 10, MITOCHONDRIAL"/>
    <property type="match status" value="1"/>
</dbReference>
<evidence type="ECO:0000256" key="3">
    <source>
        <dbReference type="ARBA" id="ARBA00022741"/>
    </source>
</evidence>
<gene>
    <name evidence="10" type="ORF">SH1V18_46480</name>
</gene>
<feature type="transmembrane region" description="Helical" evidence="7">
    <location>
        <begin position="129"/>
        <end position="152"/>
    </location>
</feature>
<dbReference type="AlphaFoldDB" id="A0A9W5YH34"/>
<reference evidence="10" key="1">
    <citation type="submission" date="2022-06" db="EMBL/GenBank/DDBJ databases">
        <title>Vallitalea longa sp. nov., an anaerobic bacterium isolated from marine sediment.</title>
        <authorList>
            <person name="Hirano S."/>
            <person name="Terahara T."/>
            <person name="Mori K."/>
            <person name="Hamada M."/>
            <person name="Matsumoto R."/>
            <person name="Kobayashi T."/>
        </authorList>
    </citation>
    <scope>NUCLEOTIDE SEQUENCE</scope>
    <source>
        <strain evidence="10">SH18-1</strain>
    </source>
</reference>
<name>A0A9W5YH34_9FIRM</name>
<feature type="transmembrane region" description="Helical" evidence="7">
    <location>
        <begin position="52"/>
        <end position="74"/>
    </location>
</feature>
<dbReference type="SUPFAM" id="SSF90123">
    <property type="entry name" value="ABC transporter transmembrane region"/>
    <property type="match status" value="1"/>
</dbReference>
<comment type="caution">
    <text evidence="10">The sequence shown here is derived from an EMBL/GenBank/DDBJ whole genome shotgun (WGS) entry which is preliminary data.</text>
</comment>
<dbReference type="InterPro" id="IPR003593">
    <property type="entry name" value="AAA+_ATPase"/>
</dbReference>
<evidence type="ECO:0000259" key="8">
    <source>
        <dbReference type="PROSITE" id="PS50893"/>
    </source>
</evidence>
<dbReference type="Gene3D" id="3.40.50.300">
    <property type="entry name" value="P-loop containing nucleotide triphosphate hydrolases"/>
    <property type="match status" value="1"/>
</dbReference>
<sequence length="596" mass="69070">MDKIKKYLIYAKPYYKYYVIILYLIVLGSVISLVYSIVIKVVIDNVLIKQEYYLLGTIALMLVISQLISTIINYSNGMFNTFINQKISITIKQKLVDYIQKIKLNDINIINTGDLTSRTKNDINTITQFLTTSIITIITNISNLIVYFFVMFYIDKKLTLIALFFGIIQLYISKKFSSKIKTNRLNLRKKDAEHLSYLTHLFTNLKFYKSFNKIKYNNSKYIKLLKNIKVLKFKEFFIRYLYGTSISYISFLGSITILGLGIYEISQGKMSVGTLFVFDGLTEKFYQYANSMVDFNIEFQNACVSIERIDTVFQLKMEDYDEPSIQPSIQYTESESNAETNLQENYIQCKEDNRGLISISNMSFNYGKKTILNDISLVLNSKKTYIIVGPSGQGKTTIASLLTKFQEPIKGNIRYHNMDIKTLSVNKLRERITYIIQESVILNDTIRENLLLGNENVDAEKFSRVCKICHIEDFVNNLKDRYETLIGEKGIQLSEGEKQRISIARGLFRNSEIYIFDEITSNLDKRLAIDIIRGIQMELSNKIKIYITHDISLLADKGEIIILNNAEIEDIGLHETLLKKNKFYQHIYLKGDKQIV</sequence>
<evidence type="ECO:0000256" key="6">
    <source>
        <dbReference type="ARBA" id="ARBA00023136"/>
    </source>
</evidence>
<evidence type="ECO:0000256" key="5">
    <source>
        <dbReference type="ARBA" id="ARBA00022989"/>
    </source>
</evidence>
<organism evidence="10 11">
    <name type="scientific">Vallitalea longa</name>
    <dbReference type="NCBI Taxonomy" id="2936439"/>
    <lineage>
        <taxon>Bacteria</taxon>
        <taxon>Bacillati</taxon>
        <taxon>Bacillota</taxon>
        <taxon>Clostridia</taxon>
        <taxon>Lachnospirales</taxon>
        <taxon>Vallitaleaceae</taxon>
        <taxon>Vallitalea</taxon>
    </lineage>
</organism>
<feature type="transmembrane region" description="Helical" evidence="7">
    <location>
        <begin position="20"/>
        <end position="40"/>
    </location>
</feature>
<evidence type="ECO:0000259" key="9">
    <source>
        <dbReference type="PROSITE" id="PS50929"/>
    </source>
</evidence>
<dbReference type="InterPro" id="IPR011527">
    <property type="entry name" value="ABC1_TM_dom"/>
</dbReference>
<protein>
    <submittedName>
        <fullName evidence="10">Multidrug ABC transporter ATPase</fullName>
    </submittedName>
</protein>
<evidence type="ECO:0000313" key="10">
    <source>
        <dbReference type="EMBL" id="GKX32168.1"/>
    </source>
</evidence>
<dbReference type="Proteomes" id="UP001144256">
    <property type="component" value="Unassembled WGS sequence"/>
</dbReference>
<dbReference type="InterPro" id="IPR003439">
    <property type="entry name" value="ABC_transporter-like_ATP-bd"/>
</dbReference>
<dbReference type="Pfam" id="PF00664">
    <property type="entry name" value="ABC_membrane"/>
    <property type="match status" value="1"/>
</dbReference>
<evidence type="ECO:0000256" key="4">
    <source>
        <dbReference type="ARBA" id="ARBA00022840"/>
    </source>
</evidence>
<keyword evidence="2 7" id="KW-0812">Transmembrane</keyword>
<dbReference type="GO" id="GO:0016887">
    <property type="term" value="F:ATP hydrolysis activity"/>
    <property type="evidence" value="ECO:0007669"/>
    <property type="project" value="InterPro"/>
</dbReference>
<dbReference type="GO" id="GO:0015421">
    <property type="term" value="F:ABC-type oligopeptide transporter activity"/>
    <property type="evidence" value="ECO:0007669"/>
    <property type="project" value="TreeGrafter"/>
</dbReference>
<dbReference type="InterPro" id="IPR039421">
    <property type="entry name" value="Type_1_exporter"/>
</dbReference>
<dbReference type="Gene3D" id="1.20.1560.10">
    <property type="entry name" value="ABC transporter type 1, transmembrane domain"/>
    <property type="match status" value="1"/>
</dbReference>
<dbReference type="CDD" id="cd07346">
    <property type="entry name" value="ABC_6TM_exporters"/>
    <property type="match status" value="1"/>
</dbReference>
<dbReference type="PROSITE" id="PS50893">
    <property type="entry name" value="ABC_TRANSPORTER_2"/>
    <property type="match status" value="1"/>
</dbReference>
<dbReference type="PROSITE" id="PS50929">
    <property type="entry name" value="ABC_TM1F"/>
    <property type="match status" value="1"/>
</dbReference>
<dbReference type="InterPro" id="IPR027417">
    <property type="entry name" value="P-loop_NTPase"/>
</dbReference>
<accession>A0A9W5YH34</accession>
<evidence type="ECO:0000313" key="11">
    <source>
        <dbReference type="Proteomes" id="UP001144256"/>
    </source>
</evidence>